<name>A0A1B6CFB7_9HEMI</name>
<dbReference type="EMBL" id="GEDC01025205">
    <property type="protein sequence ID" value="JAS12093.1"/>
    <property type="molecule type" value="Transcribed_RNA"/>
</dbReference>
<gene>
    <name evidence="1" type="ORF">g.23812</name>
</gene>
<dbReference type="AlphaFoldDB" id="A0A1B6CFB7"/>
<sequence length="148" mass="17268">PTNNKLLKKNKIFNKHTSFKKKQNVDSSMNLSDINLRQSSRFTLRNKKKINLDELNFEEAFASSLDESKLKKLSPTNNKLLKKNKIFNKHTSFKKKQNVDSSMNLSDINLRQSSRFTLRNKKKINLDELNFEEAFASSLDESKLKKLS</sequence>
<evidence type="ECO:0000313" key="1">
    <source>
        <dbReference type="EMBL" id="JAS12093.1"/>
    </source>
</evidence>
<feature type="non-terminal residue" evidence="1">
    <location>
        <position position="1"/>
    </location>
</feature>
<protein>
    <submittedName>
        <fullName evidence="1">Uncharacterized protein</fullName>
    </submittedName>
</protein>
<organism evidence="1">
    <name type="scientific">Clastoptera arizonana</name>
    <name type="common">Arizona spittle bug</name>
    <dbReference type="NCBI Taxonomy" id="38151"/>
    <lineage>
        <taxon>Eukaryota</taxon>
        <taxon>Metazoa</taxon>
        <taxon>Ecdysozoa</taxon>
        <taxon>Arthropoda</taxon>
        <taxon>Hexapoda</taxon>
        <taxon>Insecta</taxon>
        <taxon>Pterygota</taxon>
        <taxon>Neoptera</taxon>
        <taxon>Paraneoptera</taxon>
        <taxon>Hemiptera</taxon>
        <taxon>Auchenorrhyncha</taxon>
        <taxon>Cercopoidea</taxon>
        <taxon>Clastopteridae</taxon>
        <taxon>Clastoptera</taxon>
    </lineage>
</organism>
<proteinExistence type="predicted"/>
<feature type="non-terminal residue" evidence="1">
    <location>
        <position position="148"/>
    </location>
</feature>
<accession>A0A1B6CFB7</accession>
<reference evidence="1" key="1">
    <citation type="submission" date="2015-12" db="EMBL/GenBank/DDBJ databases">
        <title>De novo transcriptome assembly of four potential Pierce s Disease insect vectors from Arizona vineyards.</title>
        <authorList>
            <person name="Tassone E.E."/>
        </authorList>
    </citation>
    <scope>NUCLEOTIDE SEQUENCE</scope>
</reference>